<gene>
    <name evidence="1" type="ORF">AMECASPLE_019893</name>
</gene>
<proteinExistence type="predicted"/>
<dbReference type="Proteomes" id="UP001469553">
    <property type="component" value="Unassembled WGS sequence"/>
</dbReference>
<keyword evidence="2" id="KW-1185">Reference proteome</keyword>
<reference evidence="1 2" key="1">
    <citation type="submission" date="2021-06" db="EMBL/GenBank/DDBJ databases">
        <authorList>
            <person name="Palmer J.M."/>
        </authorList>
    </citation>
    <scope>NUCLEOTIDE SEQUENCE [LARGE SCALE GENOMIC DNA]</scope>
    <source>
        <strain evidence="1 2">AS_MEX2019</strain>
        <tissue evidence="1">Muscle</tissue>
    </source>
</reference>
<accession>A0ABV0ZCW7</accession>
<protein>
    <submittedName>
        <fullName evidence="1">Uncharacterized protein</fullName>
    </submittedName>
</protein>
<evidence type="ECO:0000313" key="2">
    <source>
        <dbReference type="Proteomes" id="UP001469553"/>
    </source>
</evidence>
<comment type="caution">
    <text evidence="1">The sequence shown here is derived from an EMBL/GenBank/DDBJ whole genome shotgun (WGS) entry which is preliminary data.</text>
</comment>
<dbReference type="EMBL" id="JAHRIP010058060">
    <property type="protein sequence ID" value="MEQ2303727.1"/>
    <property type="molecule type" value="Genomic_DNA"/>
</dbReference>
<evidence type="ECO:0000313" key="1">
    <source>
        <dbReference type="EMBL" id="MEQ2303727.1"/>
    </source>
</evidence>
<sequence length="292" mass="30361">MSQLLLTSQYLHHHCHLFLLQIQRGSKTNRLCLQSFDNNSTADLPGYNADLLDSIMPSFKAPHCSSKVSSTALQGLTEGSSGSRIGLQSLAEGSRGSCTALQGPPLRSTECGFSFSLCSLKLHSGSKFLSPERSTVDLHVSLEGPLHSAADLQKRSSEGPLHFVADLQTGSLVGPLHFVGDLQTGSPEGPLCTGTDLQGSLSASADLQGCFASATASCQAGFPMGAPSTTATASYQTSVSAVISLLGPFLAIVGLLGPCSIVAVPVHVCQFASLLQLRAYSLPPAAPDFLSD</sequence>
<organism evidence="1 2">
    <name type="scientific">Ameca splendens</name>
    <dbReference type="NCBI Taxonomy" id="208324"/>
    <lineage>
        <taxon>Eukaryota</taxon>
        <taxon>Metazoa</taxon>
        <taxon>Chordata</taxon>
        <taxon>Craniata</taxon>
        <taxon>Vertebrata</taxon>
        <taxon>Euteleostomi</taxon>
        <taxon>Actinopterygii</taxon>
        <taxon>Neopterygii</taxon>
        <taxon>Teleostei</taxon>
        <taxon>Neoteleostei</taxon>
        <taxon>Acanthomorphata</taxon>
        <taxon>Ovalentaria</taxon>
        <taxon>Atherinomorphae</taxon>
        <taxon>Cyprinodontiformes</taxon>
        <taxon>Goodeidae</taxon>
        <taxon>Ameca</taxon>
    </lineage>
</organism>
<name>A0ABV0ZCW7_9TELE</name>